<evidence type="ECO:0000313" key="2">
    <source>
        <dbReference type="Proteomes" id="UP000295008"/>
    </source>
</evidence>
<organism evidence="1 2">
    <name type="scientific">Hydrogenispora ethanolica</name>
    <dbReference type="NCBI Taxonomy" id="1082276"/>
    <lineage>
        <taxon>Bacteria</taxon>
        <taxon>Bacillati</taxon>
        <taxon>Bacillota</taxon>
        <taxon>Hydrogenispora</taxon>
    </lineage>
</organism>
<dbReference type="AlphaFoldDB" id="A0A4R1S4Q2"/>
<gene>
    <name evidence="1" type="ORF">EDC14_1004194</name>
</gene>
<name>A0A4R1S4Q2_HYDET</name>
<protein>
    <submittedName>
        <fullName evidence="1">Uncharacterized protein</fullName>
    </submittedName>
</protein>
<accession>A0A4R1S4Q2</accession>
<dbReference type="EMBL" id="SLUN01000004">
    <property type="protein sequence ID" value="TCL74256.1"/>
    <property type="molecule type" value="Genomic_DNA"/>
</dbReference>
<sequence length="153" mass="16919">MSKESETRLSGKAHTPITSLLKPGDSVEVPVAGFVSTVYKDADTGEVVGQGEHSVVGKTTVTVEDGGGIRADTEFDDSVEIAVSVPENEKRWRVGFMAGIDTHGDFKRVAYGQYDVWQQTWKRISLAVPVRAEWERRDGQDDLRAMVGVEFRF</sequence>
<dbReference type="Proteomes" id="UP000295008">
    <property type="component" value="Unassembled WGS sequence"/>
</dbReference>
<reference evidence="1 2" key="1">
    <citation type="submission" date="2019-03" db="EMBL/GenBank/DDBJ databases">
        <title>Genomic Encyclopedia of Type Strains, Phase IV (KMG-IV): sequencing the most valuable type-strain genomes for metagenomic binning, comparative biology and taxonomic classification.</title>
        <authorList>
            <person name="Goeker M."/>
        </authorList>
    </citation>
    <scope>NUCLEOTIDE SEQUENCE [LARGE SCALE GENOMIC DNA]</scope>
    <source>
        <strain evidence="1 2">LX-B</strain>
    </source>
</reference>
<proteinExistence type="predicted"/>
<evidence type="ECO:0000313" key="1">
    <source>
        <dbReference type="EMBL" id="TCL74256.1"/>
    </source>
</evidence>
<comment type="caution">
    <text evidence="1">The sequence shown here is derived from an EMBL/GenBank/DDBJ whole genome shotgun (WGS) entry which is preliminary data.</text>
</comment>
<keyword evidence="2" id="KW-1185">Reference proteome</keyword>